<organism evidence="2">
    <name type="scientific">Siphoviridae sp. ctwQT14</name>
    <dbReference type="NCBI Taxonomy" id="2827971"/>
    <lineage>
        <taxon>Viruses</taxon>
        <taxon>Duplodnaviria</taxon>
        <taxon>Heunggongvirae</taxon>
        <taxon>Uroviricota</taxon>
        <taxon>Caudoviricetes</taxon>
    </lineage>
</organism>
<feature type="transmembrane region" description="Helical" evidence="1">
    <location>
        <begin position="6"/>
        <end position="27"/>
    </location>
</feature>
<protein>
    <submittedName>
        <fullName evidence="2">Uncharacterized protein</fullName>
    </submittedName>
</protein>
<evidence type="ECO:0000256" key="1">
    <source>
        <dbReference type="SAM" id="Phobius"/>
    </source>
</evidence>
<reference evidence="2" key="1">
    <citation type="journal article" date="2021" name="Proc. Natl. Acad. Sci. U.S.A.">
        <title>A Catalog of Tens of Thousands of Viruses from Human Metagenomes Reveals Hidden Associations with Chronic Diseases.</title>
        <authorList>
            <person name="Tisza M.J."/>
            <person name="Buck C.B."/>
        </authorList>
    </citation>
    <scope>NUCLEOTIDE SEQUENCE</scope>
    <source>
        <strain evidence="2">CtwQT14</strain>
    </source>
</reference>
<keyword evidence="1" id="KW-0472">Membrane</keyword>
<accession>A0A8S5TKM7</accession>
<name>A0A8S5TKM7_9CAUD</name>
<keyword evidence="1" id="KW-0812">Transmembrane</keyword>
<sequence length="29" mass="3560">MSIILITLYILMIRMTARYVITLMMFYMI</sequence>
<evidence type="ECO:0000313" key="2">
    <source>
        <dbReference type="EMBL" id="DAF63559.1"/>
    </source>
</evidence>
<dbReference type="EMBL" id="BK032842">
    <property type="protein sequence ID" value="DAF63559.1"/>
    <property type="molecule type" value="Genomic_DNA"/>
</dbReference>
<keyword evidence="1" id="KW-1133">Transmembrane helix</keyword>
<proteinExistence type="predicted"/>